<dbReference type="Proteomes" id="UP000231501">
    <property type="component" value="Unassembled WGS sequence"/>
</dbReference>
<accession>A0A2G9CEB4</accession>
<protein>
    <submittedName>
        <fullName evidence="1">Uncharacterized protein</fullName>
    </submittedName>
</protein>
<reference evidence="1 2" key="1">
    <citation type="submission" date="2017-11" db="EMBL/GenBank/DDBJ databases">
        <title>Draft genome sequence of Mitsuaria sp. HWN-4.</title>
        <authorList>
            <person name="Gundlapally S.R."/>
        </authorList>
    </citation>
    <scope>NUCLEOTIDE SEQUENCE [LARGE SCALE GENOMIC DNA]</scope>
    <source>
        <strain evidence="1 2">HWN-4</strain>
    </source>
</reference>
<evidence type="ECO:0000313" key="2">
    <source>
        <dbReference type="Proteomes" id="UP000231501"/>
    </source>
</evidence>
<proteinExistence type="predicted"/>
<dbReference type="RefSeq" id="WP_099859853.1">
    <property type="nucleotide sequence ID" value="NZ_PEOG01000007.1"/>
</dbReference>
<organism evidence="1 2">
    <name type="scientific">Roseateles chitinivorans</name>
    <dbReference type="NCBI Taxonomy" id="2917965"/>
    <lineage>
        <taxon>Bacteria</taxon>
        <taxon>Pseudomonadati</taxon>
        <taxon>Pseudomonadota</taxon>
        <taxon>Betaproteobacteria</taxon>
        <taxon>Burkholderiales</taxon>
        <taxon>Sphaerotilaceae</taxon>
        <taxon>Roseateles</taxon>
    </lineage>
</organism>
<dbReference type="EMBL" id="PEOG01000007">
    <property type="protein sequence ID" value="PIM54737.1"/>
    <property type="molecule type" value="Genomic_DNA"/>
</dbReference>
<evidence type="ECO:0000313" key="1">
    <source>
        <dbReference type="EMBL" id="PIM54737.1"/>
    </source>
</evidence>
<gene>
    <name evidence="1" type="ORF">CS062_02290</name>
</gene>
<comment type="caution">
    <text evidence="1">The sequence shown here is derived from an EMBL/GenBank/DDBJ whole genome shotgun (WGS) entry which is preliminary data.</text>
</comment>
<keyword evidence="2" id="KW-1185">Reference proteome</keyword>
<name>A0A2G9CEB4_9BURK</name>
<dbReference type="AlphaFoldDB" id="A0A2G9CEB4"/>
<sequence length="111" mass="12708">MVAIHVDLPIFSSPTDPYGWFSGVLHLQAMPEDGLPFPWPEEWLQQFAELFDEQRLQVWGLSEWPYPPAELHVTMFGLVCRDRDQAGELARHIERCSGLVFNEHGLTDAST</sequence>